<feature type="compositionally biased region" description="Basic and acidic residues" evidence="1">
    <location>
        <begin position="227"/>
        <end position="236"/>
    </location>
</feature>
<reference evidence="2 3" key="1">
    <citation type="journal article" date="2021" name="Plant Biotechnol. J.">
        <title>Multi-omics assisted identification of the key and species-specific regulatory components of drought-tolerant mechanisms in Gossypium stocksii.</title>
        <authorList>
            <person name="Yu D."/>
            <person name="Ke L."/>
            <person name="Zhang D."/>
            <person name="Wu Y."/>
            <person name="Sun Y."/>
            <person name="Mei J."/>
            <person name="Sun J."/>
            <person name="Sun Y."/>
        </authorList>
    </citation>
    <scope>NUCLEOTIDE SEQUENCE [LARGE SCALE GENOMIC DNA]</scope>
    <source>
        <strain evidence="3">cv. E1</strain>
        <tissue evidence="2">Leaf</tissue>
    </source>
</reference>
<evidence type="ECO:0000256" key="1">
    <source>
        <dbReference type="SAM" id="MobiDB-lite"/>
    </source>
</evidence>
<gene>
    <name evidence="2" type="ORF">J1N35_015087</name>
</gene>
<dbReference type="EMBL" id="JAIQCV010000005">
    <property type="protein sequence ID" value="KAH1098166.1"/>
    <property type="molecule type" value="Genomic_DNA"/>
</dbReference>
<name>A0A9D4AAD4_9ROSI</name>
<accession>A0A9D4AAD4</accession>
<dbReference type="Proteomes" id="UP000828251">
    <property type="component" value="Unassembled WGS sequence"/>
</dbReference>
<proteinExistence type="predicted"/>
<organism evidence="2 3">
    <name type="scientific">Gossypium stocksii</name>
    <dbReference type="NCBI Taxonomy" id="47602"/>
    <lineage>
        <taxon>Eukaryota</taxon>
        <taxon>Viridiplantae</taxon>
        <taxon>Streptophyta</taxon>
        <taxon>Embryophyta</taxon>
        <taxon>Tracheophyta</taxon>
        <taxon>Spermatophyta</taxon>
        <taxon>Magnoliopsida</taxon>
        <taxon>eudicotyledons</taxon>
        <taxon>Gunneridae</taxon>
        <taxon>Pentapetalae</taxon>
        <taxon>rosids</taxon>
        <taxon>malvids</taxon>
        <taxon>Malvales</taxon>
        <taxon>Malvaceae</taxon>
        <taxon>Malvoideae</taxon>
        <taxon>Gossypium</taxon>
    </lineage>
</organism>
<evidence type="ECO:0000313" key="2">
    <source>
        <dbReference type="EMBL" id="KAH1098166.1"/>
    </source>
</evidence>
<sequence length="236" mass="25610">MCSFKSTIRTGSGSAQLERLCTGNLLFIEDIITMTKCFNTIWRALAPIGIGNVTTGKLLRIRPRLWILMVSSWEKSDADINLITLLANTGIISGASITHNSGSDLEETTVYPVKLTKYGPASFYEGHAQEAENQLGAVNVVISSKEEADSGRLGYRRKMMVDHVGPFVMMAITPISPSVSSPSVARKSSQIITHGNSPPLTLLCIPLLPLPLTEEPLDEDDGKLLPGKHEGIAKYD</sequence>
<dbReference type="AlphaFoldDB" id="A0A9D4AAD4"/>
<comment type="caution">
    <text evidence="2">The sequence shown here is derived from an EMBL/GenBank/DDBJ whole genome shotgun (WGS) entry which is preliminary data.</text>
</comment>
<feature type="region of interest" description="Disordered" evidence="1">
    <location>
        <begin position="216"/>
        <end position="236"/>
    </location>
</feature>
<evidence type="ECO:0000313" key="3">
    <source>
        <dbReference type="Proteomes" id="UP000828251"/>
    </source>
</evidence>
<protein>
    <submittedName>
        <fullName evidence="2">Uncharacterized protein</fullName>
    </submittedName>
</protein>
<keyword evidence="3" id="KW-1185">Reference proteome</keyword>